<dbReference type="Proteomes" id="UP000470404">
    <property type="component" value="Unassembled WGS sequence"/>
</dbReference>
<proteinExistence type="predicted"/>
<evidence type="ECO:0000313" key="1">
    <source>
        <dbReference type="EMBL" id="NEC62176.1"/>
    </source>
</evidence>
<gene>
    <name evidence="1" type="ORF">G3I59_42905</name>
</gene>
<evidence type="ECO:0000313" key="2">
    <source>
        <dbReference type="Proteomes" id="UP000470404"/>
    </source>
</evidence>
<organism evidence="1 2">
    <name type="scientific">Amycolatopsis rubida</name>
    <dbReference type="NCBI Taxonomy" id="112413"/>
    <lineage>
        <taxon>Bacteria</taxon>
        <taxon>Bacillati</taxon>
        <taxon>Actinomycetota</taxon>
        <taxon>Actinomycetes</taxon>
        <taxon>Pseudonocardiales</taxon>
        <taxon>Pseudonocardiaceae</taxon>
        <taxon>Amycolatopsis</taxon>
    </lineage>
</organism>
<accession>A0ABX0C3C2</accession>
<sequence>MTSQLESKVADLDKAMIKLRTAMGSLPNRVGGFKKEHDEAARKVATAITTVEAAKPLFSTGGGKRRPRGRRR</sequence>
<comment type="caution">
    <text evidence="1">The sequence shown here is derived from an EMBL/GenBank/DDBJ whole genome shotgun (WGS) entry which is preliminary data.</text>
</comment>
<reference evidence="1 2" key="1">
    <citation type="submission" date="2020-01" db="EMBL/GenBank/DDBJ databases">
        <title>Insect and environment-associated Actinomycetes.</title>
        <authorList>
            <person name="Currrie C."/>
            <person name="Chevrette M."/>
            <person name="Carlson C."/>
            <person name="Stubbendieck R."/>
            <person name="Wendt-Pienkowski E."/>
        </authorList>
    </citation>
    <scope>NUCLEOTIDE SEQUENCE [LARGE SCALE GENOMIC DNA]</scope>
    <source>
        <strain evidence="1 2">SID8386</strain>
    </source>
</reference>
<keyword evidence="2" id="KW-1185">Reference proteome</keyword>
<dbReference type="RefSeq" id="WP_067583792.1">
    <property type="nucleotide sequence ID" value="NZ_JAAGNC010000207.1"/>
</dbReference>
<dbReference type="EMBL" id="JAAGNC010000207">
    <property type="protein sequence ID" value="NEC62176.1"/>
    <property type="molecule type" value="Genomic_DNA"/>
</dbReference>
<protein>
    <submittedName>
        <fullName evidence="1">Uncharacterized protein</fullName>
    </submittedName>
</protein>
<name>A0ABX0C3C2_9PSEU</name>